<name>A0A0L0UWE5_9BASI</name>
<organism evidence="1 2">
    <name type="scientific">Puccinia striiformis f. sp. tritici PST-78</name>
    <dbReference type="NCBI Taxonomy" id="1165861"/>
    <lineage>
        <taxon>Eukaryota</taxon>
        <taxon>Fungi</taxon>
        <taxon>Dikarya</taxon>
        <taxon>Basidiomycota</taxon>
        <taxon>Pucciniomycotina</taxon>
        <taxon>Pucciniomycetes</taxon>
        <taxon>Pucciniales</taxon>
        <taxon>Pucciniaceae</taxon>
        <taxon>Puccinia</taxon>
    </lineage>
</organism>
<accession>A0A0L0UWE5</accession>
<gene>
    <name evidence="1" type="ORF">PSTG_15228</name>
</gene>
<proteinExistence type="predicted"/>
<dbReference type="PANTHER" id="PTHR33099:SF7">
    <property type="entry name" value="MYND-TYPE DOMAIN-CONTAINING PROTEIN"/>
    <property type="match status" value="1"/>
</dbReference>
<dbReference type="PANTHER" id="PTHR33099">
    <property type="entry name" value="FE2OG DIOXYGENASE DOMAIN-CONTAINING PROTEIN"/>
    <property type="match status" value="1"/>
</dbReference>
<protein>
    <recommendedName>
        <fullName evidence="3">Prolyl 4-hydroxylase alpha subunit Fe(2+) 2OG dioxygenase domain-containing protein</fullName>
    </recommendedName>
</protein>
<sequence>MVIYEKGAMFKPHTDTEKIPGMFGAMIICLLSTHTGGKFVVTHNGECKTLKTSDASKYYACWHSDVTHEVLPVESGYQCDVTYNLAIQPGLTLPAASALGSHKELLQKTLKVWLKEKHSRVFGWSTCYYALKHEYTQASISLPALKVEDFARVQAVQDLTAEMAFVAFLVLLEKGDQGFLSPNEDCDTEDKDVYQCSDLEDGPHYPLKQVEATDYIVKSIQALDGTTIAASFQLQTHMLLQQELFSDLVVTRDSFKGHTGNEGPQATHWYCCSALVLVPKEVLANYLAHSIAGYRLYRCSMPLMSAMMIWSTTDSIRQ</sequence>
<dbReference type="Gene3D" id="2.60.120.620">
    <property type="entry name" value="q2cbj1_9rhob like domain"/>
    <property type="match status" value="1"/>
</dbReference>
<keyword evidence="2" id="KW-1185">Reference proteome</keyword>
<dbReference type="EMBL" id="AJIL01000208">
    <property type="protein sequence ID" value="KNE91363.1"/>
    <property type="molecule type" value="Genomic_DNA"/>
</dbReference>
<evidence type="ECO:0000313" key="2">
    <source>
        <dbReference type="Proteomes" id="UP000054564"/>
    </source>
</evidence>
<dbReference type="Proteomes" id="UP000054564">
    <property type="component" value="Unassembled WGS sequence"/>
</dbReference>
<evidence type="ECO:0000313" key="1">
    <source>
        <dbReference type="EMBL" id="KNE91363.1"/>
    </source>
</evidence>
<evidence type="ECO:0008006" key="3">
    <source>
        <dbReference type="Google" id="ProtNLM"/>
    </source>
</evidence>
<dbReference type="OrthoDB" id="27483at2759"/>
<comment type="caution">
    <text evidence="1">The sequence shown here is derived from an EMBL/GenBank/DDBJ whole genome shotgun (WGS) entry which is preliminary data.</text>
</comment>
<reference evidence="2" key="1">
    <citation type="submission" date="2014-03" db="EMBL/GenBank/DDBJ databases">
        <title>The Genome Sequence of Puccinia striiformis f. sp. tritici PST-78.</title>
        <authorList>
            <consortium name="The Broad Institute Genome Sequencing Platform"/>
            <person name="Cuomo C."/>
            <person name="Hulbert S."/>
            <person name="Chen X."/>
            <person name="Walker B."/>
            <person name="Young S.K."/>
            <person name="Zeng Q."/>
            <person name="Gargeya S."/>
            <person name="Fitzgerald M."/>
            <person name="Haas B."/>
            <person name="Abouelleil A."/>
            <person name="Alvarado L."/>
            <person name="Arachchi H.M."/>
            <person name="Berlin A.M."/>
            <person name="Chapman S.B."/>
            <person name="Goldberg J."/>
            <person name="Griggs A."/>
            <person name="Gujja S."/>
            <person name="Hansen M."/>
            <person name="Howarth C."/>
            <person name="Imamovic A."/>
            <person name="Larimer J."/>
            <person name="McCowan C."/>
            <person name="Montmayeur A."/>
            <person name="Murphy C."/>
            <person name="Neiman D."/>
            <person name="Pearson M."/>
            <person name="Priest M."/>
            <person name="Roberts A."/>
            <person name="Saif S."/>
            <person name="Shea T."/>
            <person name="Sisk P."/>
            <person name="Sykes S."/>
            <person name="Wortman J."/>
            <person name="Nusbaum C."/>
            <person name="Birren B."/>
        </authorList>
    </citation>
    <scope>NUCLEOTIDE SEQUENCE [LARGE SCALE GENOMIC DNA]</scope>
    <source>
        <strain evidence="2">race PST-78</strain>
    </source>
</reference>
<dbReference type="AlphaFoldDB" id="A0A0L0UWE5"/>